<sequence length="35" mass="4095">MQPIVNKIKEIHCFLLSCFLKTILKNDTSHHNSKL</sequence>
<gene>
    <name evidence="1" type="ORF">X975_09194</name>
</gene>
<dbReference type="AlphaFoldDB" id="A0A087SZE6"/>
<organism evidence="1 2">
    <name type="scientific">Stegodyphus mimosarum</name>
    <name type="common">African social velvet spider</name>
    <dbReference type="NCBI Taxonomy" id="407821"/>
    <lineage>
        <taxon>Eukaryota</taxon>
        <taxon>Metazoa</taxon>
        <taxon>Ecdysozoa</taxon>
        <taxon>Arthropoda</taxon>
        <taxon>Chelicerata</taxon>
        <taxon>Arachnida</taxon>
        <taxon>Araneae</taxon>
        <taxon>Araneomorphae</taxon>
        <taxon>Entelegynae</taxon>
        <taxon>Eresoidea</taxon>
        <taxon>Eresidae</taxon>
        <taxon>Stegodyphus</taxon>
    </lineage>
</organism>
<dbReference type="EMBL" id="KK112661">
    <property type="protein sequence ID" value="KFM58235.1"/>
    <property type="molecule type" value="Genomic_DNA"/>
</dbReference>
<feature type="non-terminal residue" evidence="1">
    <location>
        <position position="35"/>
    </location>
</feature>
<dbReference type="Proteomes" id="UP000054359">
    <property type="component" value="Unassembled WGS sequence"/>
</dbReference>
<evidence type="ECO:0000313" key="1">
    <source>
        <dbReference type="EMBL" id="KFM58235.1"/>
    </source>
</evidence>
<keyword evidence="2" id="KW-1185">Reference proteome</keyword>
<name>A0A087SZE6_STEMI</name>
<protein>
    <submittedName>
        <fullName evidence="1">Uncharacterized protein</fullName>
    </submittedName>
</protein>
<proteinExistence type="predicted"/>
<reference evidence="1 2" key="1">
    <citation type="submission" date="2013-11" db="EMBL/GenBank/DDBJ databases">
        <title>Genome sequencing of Stegodyphus mimosarum.</title>
        <authorList>
            <person name="Bechsgaard J."/>
        </authorList>
    </citation>
    <scope>NUCLEOTIDE SEQUENCE [LARGE SCALE GENOMIC DNA]</scope>
</reference>
<evidence type="ECO:0000313" key="2">
    <source>
        <dbReference type="Proteomes" id="UP000054359"/>
    </source>
</evidence>
<accession>A0A087SZE6</accession>